<protein>
    <recommendedName>
        <fullName evidence="1">BPL/LPL catalytic domain-containing protein</fullName>
    </recommendedName>
</protein>
<organism evidence="2 3">
    <name type="scientific">Candidatus Kapaibacterium thiocyanatum</name>
    <dbReference type="NCBI Taxonomy" id="1895771"/>
    <lineage>
        <taxon>Bacteria</taxon>
        <taxon>Pseudomonadati</taxon>
        <taxon>Candidatus Kapaibacteriota</taxon>
        <taxon>Candidatus Kapaibacteriia</taxon>
        <taxon>Candidatus Kapaibacteriales</taxon>
        <taxon>Candidatus Kapaibacteriaceae</taxon>
        <taxon>Candidatus Kapaibacterium</taxon>
    </lineage>
</organism>
<dbReference type="PANTHER" id="PTHR43679:SF2">
    <property type="entry name" value="OCTANOYL-[GCVH]:PROTEIN N-OCTANOYLTRANSFERASE"/>
    <property type="match status" value="1"/>
</dbReference>
<name>A0A1M3KY19_9BACT</name>
<dbReference type="Gene3D" id="3.30.930.10">
    <property type="entry name" value="Bira Bifunctional Protein, Domain 2"/>
    <property type="match status" value="1"/>
</dbReference>
<dbReference type="STRING" id="1895771.BGO89_12585"/>
<dbReference type="InterPro" id="IPR050664">
    <property type="entry name" value="Octanoyltrans_LipM/LipL"/>
</dbReference>
<dbReference type="PROSITE" id="PS51733">
    <property type="entry name" value="BPL_LPL_CATALYTIC"/>
    <property type="match status" value="1"/>
</dbReference>
<dbReference type="PANTHER" id="PTHR43679">
    <property type="entry name" value="OCTANOYLTRANSFERASE LIPM-RELATED"/>
    <property type="match status" value="1"/>
</dbReference>
<evidence type="ECO:0000313" key="2">
    <source>
        <dbReference type="EMBL" id="OJX57312.1"/>
    </source>
</evidence>
<dbReference type="Pfam" id="PF21948">
    <property type="entry name" value="LplA-B_cat"/>
    <property type="match status" value="1"/>
</dbReference>
<comment type="caution">
    <text evidence="2">The sequence shown here is derived from an EMBL/GenBank/DDBJ whole genome shotgun (WGS) entry which is preliminary data.</text>
</comment>
<accession>A0A1M3KY19</accession>
<sequence>MLNAWEGSRSGAANMERDMDLLDMVRRGDVALAFRTYTWEPWTVSLGKHQQDEQIDREALVNSGFDLVRRPTGGRAVLHAEELTYCIAIPVTDTRTPRAVYAGIHTMLLSALQPFVPGLSFEEAPSDLQHHYATSGALAVSCFTSSARTEIVHGNRKVVGSAQRVIDNVILQHGSILTGPGHLMIGNVVRASADERARLTETLMASSVSLSEASDRIITPEDIAEAIHATASEHLRHI</sequence>
<evidence type="ECO:0000313" key="3">
    <source>
        <dbReference type="Proteomes" id="UP000184233"/>
    </source>
</evidence>
<reference evidence="2 3" key="1">
    <citation type="submission" date="2016-09" db="EMBL/GenBank/DDBJ databases">
        <title>Genome-resolved meta-omics ties microbial dynamics to process performance in biotechnology for thiocyanate degradation.</title>
        <authorList>
            <person name="Kantor R.S."/>
            <person name="Huddy R.J."/>
            <person name="Iyer R."/>
            <person name="Thomas B.C."/>
            <person name="Brown C.T."/>
            <person name="Anantharaman K."/>
            <person name="Tringe S."/>
            <person name="Hettich R.L."/>
            <person name="Harrison S.T."/>
            <person name="Banfield J.F."/>
        </authorList>
    </citation>
    <scope>NUCLEOTIDE SEQUENCE [LARGE SCALE GENOMIC DNA]</scope>
    <source>
        <strain evidence="2">59-99</strain>
    </source>
</reference>
<dbReference type="InterPro" id="IPR045864">
    <property type="entry name" value="aa-tRNA-synth_II/BPL/LPL"/>
</dbReference>
<evidence type="ECO:0000259" key="1">
    <source>
        <dbReference type="PROSITE" id="PS51733"/>
    </source>
</evidence>
<dbReference type="AlphaFoldDB" id="A0A1M3KY19"/>
<dbReference type="SUPFAM" id="SSF55681">
    <property type="entry name" value="Class II aaRS and biotin synthetases"/>
    <property type="match status" value="1"/>
</dbReference>
<dbReference type="Proteomes" id="UP000184233">
    <property type="component" value="Unassembled WGS sequence"/>
</dbReference>
<proteinExistence type="predicted"/>
<feature type="domain" description="BPL/LPL catalytic" evidence="1">
    <location>
        <begin position="28"/>
        <end position="238"/>
    </location>
</feature>
<gene>
    <name evidence="2" type="ORF">BGO89_12585</name>
</gene>
<dbReference type="EMBL" id="MKVH01000024">
    <property type="protein sequence ID" value="OJX57312.1"/>
    <property type="molecule type" value="Genomic_DNA"/>
</dbReference>
<dbReference type="InterPro" id="IPR004143">
    <property type="entry name" value="BPL_LPL_catalytic"/>
</dbReference>